<dbReference type="EMBL" id="CM045761">
    <property type="protein sequence ID" value="KAI8014674.1"/>
    <property type="molecule type" value="Genomic_DNA"/>
</dbReference>
<keyword evidence="2" id="KW-1185">Reference proteome</keyword>
<dbReference type="Proteomes" id="UP001060215">
    <property type="component" value="Chromosome 4"/>
</dbReference>
<accession>A0ACC0HNR4</accession>
<proteinExistence type="predicted"/>
<sequence>MIEETLRFAGVPGAVITSVAGGFLTKAHVLLKQKNLEKEEAVLIMNGQIREERQEKTGELLEGSQGASDSRMSQMLPDSKDVNQLVGDRLHGMSNGVTSLASLFRESMVKFYLSLKSQSQVPLVVVITLVMILLLMRDLIFPPIRDLARKDAARAHILESTTERSRVLQKAAKMIGNCISAHSSLC</sequence>
<evidence type="ECO:0000313" key="2">
    <source>
        <dbReference type="Proteomes" id="UP001060215"/>
    </source>
</evidence>
<reference evidence="1 2" key="1">
    <citation type="journal article" date="2022" name="Plant J.">
        <title>Chromosome-level genome of Camellia lanceoleosa provides a valuable resource for understanding genome evolution and self-incompatibility.</title>
        <authorList>
            <person name="Gong W."/>
            <person name="Xiao S."/>
            <person name="Wang L."/>
            <person name="Liao Z."/>
            <person name="Chang Y."/>
            <person name="Mo W."/>
            <person name="Hu G."/>
            <person name="Li W."/>
            <person name="Zhao G."/>
            <person name="Zhu H."/>
            <person name="Hu X."/>
            <person name="Ji K."/>
            <person name="Xiang X."/>
            <person name="Song Q."/>
            <person name="Yuan D."/>
            <person name="Jin S."/>
            <person name="Zhang L."/>
        </authorList>
    </citation>
    <scope>NUCLEOTIDE SEQUENCE [LARGE SCALE GENOMIC DNA]</scope>
    <source>
        <strain evidence="1">SQ_2022a</strain>
    </source>
</reference>
<evidence type="ECO:0000313" key="1">
    <source>
        <dbReference type="EMBL" id="KAI8014674.1"/>
    </source>
</evidence>
<gene>
    <name evidence="1" type="ORF">LOK49_LG05G00679</name>
</gene>
<name>A0ACC0HNR4_9ERIC</name>
<comment type="caution">
    <text evidence="1">The sequence shown here is derived from an EMBL/GenBank/DDBJ whole genome shotgun (WGS) entry which is preliminary data.</text>
</comment>
<organism evidence="1 2">
    <name type="scientific">Camellia lanceoleosa</name>
    <dbReference type="NCBI Taxonomy" id="1840588"/>
    <lineage>
        <taxon>Eukaryota</taxon>
        <taxon>Viridiplantae</taxon>
        <taxon>Streptophyta</taxon>
        <taxon>Embryophyta</taxon>
        <taxon>Tracheophyta</taxon>
        <taxon>Spermatophyta</taxon>
        <taxon>Magnoliopsida</taxon>
        <taxon>eudicotyledons</taxon>
        <taxon>Gunneridae</taxon>
        <taxon>Pentapetalae</taxon>
        <taxon>asterids</taxon>
        <taxon>Ericales</taxon>
        <taxon>Theaceae</taxon>
        <taxon>Camellia</taxon>
    </lineage>
</organism>
<protein>
    <submittedName>
        <fullName evidence="1">Uncharacterized protein</fullName>
    </submittedName>
</protein>